<dbReference type="EMBL" id="CP139779">
    <property type="protein sequence ID" value="WQB70180.1"/>
    <property type="molecule type" value="Genomic_DNA"/>
</dbReference>
<reference evidence="1 2" key="1">
    <citation type="submission" date="2023-06" db="EMBL/GenBank/DDBJ databases">
        <title>Rock-solubilizing bacteria, Microbacterium invictum, promotes re-establishment of vegetation in rocky wasteland by accelerating rock bio-weathering and reshaping soil bacterial community.</title>
        <authorList>
            <person name="Liu C."/>
        </authorList>
    </citation>
    <scope>NUCLEOTIDE SEQUENCE [LARGE SCALE GENOMIC DNA]</scope>
    <source>
        <strain evidence="1 2">X-18</strain>
    </source>
</reference>
<dbReference type="RefSeq" id="WP_322410330.1">
    <property type="nucleotide sequence ID" value="NZ_CP139779.1"/>
</dbReference>
<organism evidence="1 2">
    <name type="scientific">Microbacterium invictum</name>
    <dbReference type="NCBI Taxonomy" id="515415"/>
    <lineage>
        <taxon>Bacteria</taxon>
        <taxon>Bacillati</taxon>
        <taxon>Actinomycetota</taxon>
        <taxon>Actinomycetes</taxon>
        <taxon>Micrococcales</taxon>
        <taxon>Microbacteriaceae</taxon>
        <taxon>Microbacterium</taxon>
    </lineage>
</organism>
<evidence type="ECO:0008006" key="3">
    <source>
        <dbReference type="Google" id="ProtNLM"/>
    </source>
</evidence>
<name>A0ABZ0V981_9MICO</name>
<dbReference type="Proteomes" id="UP001324533">
    <property type="component" value="Chromosome"/>
</dbReference>
<accession>A0ABZ0V981</accession>
<keyword evidence="2" id="KW-1185">Reference proteome</keyword>
<protein>
    <recommendedName>
        <fullName evidence="3">DUF4287 domain-containing protein</fullName>
    </recommendedName>
</protein>
<evidence type="ECO:0000313" key="1">
    <source>
        <dbReference type="EMBL" id="WQB70180.1"/>
    </source>
</evidence>
<proteinExistence type="predicted"/>
<evidence type="ECO:0000313" key="2">
    <source>
        <dbReference type="Proteomes" id="UP001324533"/>
    </source>
</evidence>
<sequence length="178" mass="19153">MALGPKAMGEAIIANLKSKTGKDLAGWQAELAEAGVADAAAATRLLIERGLGQFQAASVAEHTFGDDQYADSERLVDDQFRRYPEQRALYDHALDRLTGPEFTAKPCRTYLPVYRDGRIAVSFKATPRGLYAALTLPDPAAVPGRVDHKPSLGGSPRLKDGVYLTSPDEVDRVVGQVG</sequence>
<gene>
    <name evidence="1" type="ORF">T9R20_16000</name>
</gene>